<evidence type="ECO:0000256" key="1">
    <source>
        <dbReference type="SAM" id="MobiDB-lite"/>
    </source>
</evidence>
<protein>
    <submittedName>
        <fullName evidence="2">Uncharacterized protein</fullName>
    </submittedName>
</protein>
<evidence type="ECO:0000313" key="2">
    <source>
        <dbReference type="EMBL" id="RLN23720.1"/>
    </source>
</evidence>
<accession>A0A3L6SNY1</accession>
<sequence length="134" mass="14724">MRSRRFGVSVAVVKSLANQESRRRQPEDRRPEEKSTVAKDPNNGDKPHTHKDVRSSHPFAKEQEINTRAVIAGAGEEAAETPYSPWTAFKEEEASVADAAASTTVTFNSAGAPEQQKKQRGLPRRHSTLTLATS</sequence>
<proteinExistence type="predicted"/>
<gene>
    <name evidence="2" type="ORF">C2845_PM07G13700</name>
</gene>
<dbReference type="Proteomes" id="UP000275267">
    <property type="component" value="Unassembled WGS sequence"/>
</dbReference>
<feature type="region of interest" description="Disordered" evidence="1">
    <location>
        <begin position="1"/>
        <end position="64"/>
    </location>
</feature>
<dbReference type="AlphaFoldDB" id="A0A3L6SNY1"/>
<organism evidence="2 3">
    <name type="scientific">Panicum miliaceum</name>
    <name type="common">Proso millet</name>
    <name type="synonym">Broomcorn millet</name>
    <dbReference type="NCBI Taxonomy" id="4540"/>
    <lineage>
        <taxon>Eukaryota</taxon>
        <taxon>Viridiplantae</taxon>
        <taxon>Streptophyta</taxon>
        <taxon>Embryophyta</taxon>
        <taxon>Tracheophyta</taxon>
        <taxon>Spermatophyta</taxon>
        <taxon>Magnoliopsida</taxon>
        <taxon>Liliopsida</taxon>
        <taxon>Poales</taxon>
        <taxon>Poaceae</taxon>
        <taxon>PACMAD clade</taxon>
        <taxon>Panicoideae</taxon>
        <taxon>Panicodae</taxon>
        <taxon>Paniceae</taxon>
        <taxon>Panicinae</taxon>
        <taxon>Panicum</taxon>
        <taxon>Panicum sect. Panicum</taxon>
    </lineage>
</organism>
<reference evidence="3" key="1">
    <citation type="journal article" date="2019" name="Nat. Commun.">
        <title>The genome of broomcorn millet.</title>
        <authorList>
            <person name="Zou C."/>
            <person name="Miki D."/>
            <person name="Li D."/>
            <person name="Tang Q."/>
            <person name="Xiao L."/>
            <person name="Rajput S."/>
            <person name="Deng P."/>
            <person name="Jia W."/>
            <person name="Huang R."/>
            <person name="Zhang M."/>
            <person name="Sun Y."/>
            <person name="Hu J."/>
            <person name="Fu X."/>
            <person name="Schnable P.S."/>
            <person name="Li F."/>
            <person name="Zhang H."/>
            <person name="Feng B."/>
            <person name="Zhu X."/>
            <person name="Liu R."/>
            <person name="Schnable J.C."/>
            <person name="Zhu J.-K."/>
            <person name="Zhang H."/>
        </authorList>
    </citation>
    <scope>NUCLEOTIDE SEQUENCE [LARGE SCALE GENOMIC DNA]</scope>
</reference>
<feature type="region of interest" description="Disordered" evidence="1">
    <location>
        <begin position="105"/>
        <end position="134"/>
    </location>
</feature>
<evidence type="ECO:0000313" key="3">
    <source>
        <dbReference type="Proteomes" id="UP000275267"/>
    </source>
</evidence>
<feature type="compositionally biased region" description="Basic and acidic residues" evidence="1">
    <location>
        <begin position="20"/>
        <end position="64"/>
    </location>
</feature>
<keyword evidence="3" id="KW-1185">Reference proteome</keyword>
<name>A0A3L6SNY1_PANMI</name>
<dbReference type="EMBL" id="PQIB02000004">
    <property type="protein sequence ID" value="RLN23720.1"/>
    <property type="molecule type" value="Genomic_DNA"/>
</dbReference>
<comment type="caution">
    <text evidence="2">The sequence shown here is derived from an EMBL/GenBank/DDBJ whole genome shotgun (WGS) entry which is preliminary data.</text>
</comment>
<feature type="compositionally biased region" description="Basic residues" evidence="1">
    <location>
        <begin position="118"/>
        <end position="127"/>
    </location>
</feature>